<gene>
    <name evidence="3" type="ORF">B7R22_01590</name>
</gene>
<comment type="caution">
    <text evidence="3">The sequence shown here is derived from an EMBL/GenBank/DDBJ whole genome shotgun (WGS) entry which is preliminary data.</text>
</comment>
<keyword evidence="2" id="KW-0472">Membrane</keyword>
<sequence>MADPKPAADGEFFVDSSLDVQGVTGGSAASGAERDPLSVEPAVSGTRGARLWFGRHAVSLGWFVPLIVLGTAVHAAALTSRAAPGELPGAVAAVVFGTLAALLLWMLARRLHLTQPAAALAVFVFLLSPLALTAHTTASLPNAVAPVLLAGVIVVIDPRRSTRLRMIVGAIVAAILAVVLLLELAASGAPATSSVIGRWWALDPAILILGTGCSVAALAVARLRPFGLVSLGLVLLALRPGADMLVPAAALWLPLAALLVAGTVQAAAQAAWEAGFTAVWLEIVAGIFLVAVVGVFIFAAPALAPGYRTLLEGSPGGQPGQPGAVPTFAQSGVVGDAAAGATPPASAGAEVPGTDDPTGPAAEAESGRALAGAQTAARASIGLQLSTNPQLQLSAEATAELVAGDVDVRSVLTLAQLLASTPVAVSDFPAVAGEVGAPRRQILISSLGGRASTGSSAVLNDVSAYFENLAPPLGGANVVSTDDGVLVIFPFGEPADLLPAGQGP</sequence>
<feature type="compositionally biased region" description="Low complexity" evidence="1">
    <location>
        <begin position="339"/>
        <end position="349"/>
    </location>
</feature>
<dbReference type="EMBL" id="NBXB01000006">
    <property type="protein sequence ID" value="RFA17018.1"/>
    <property type="molecule type" value="Genomic_DNA"/>
</dbReference>
<evidence type="ECO:0000256" key="2">
    <source>
        <dbReference type="SAM" id="Phobius"/>
    </source>
</evidence>
<proteinExistence type="predicted"/>
<feature type="transmembrane region" description="Helical" evidence="2">
    <location>
        <begin position="205"/>
        <end position="238"/>
    </location>
</feature>
<protein>
    <submittedName>
        <fullName evidence="3">Uncharacterized protein</fullName>
    </submittedName>
</protein>
<feature type="transmembrane region" description="Helical" evidence="2">
    <location>
        <begin position="278"/>
        <end position="304"/>
    </location>
</feature>
<reference evidence="3 4" key="1">
    <citation type="submission" date="2017-04" db="EMBL/GenBank/DDBJ databases">
        <title>Comparative genome analysis of Subtercola boreus.</title>
        <authorList>
            <person name="Cho Y.-J."/>
            <person name="Cho A."/>
            <person name="Kim O.-S."/>
            <person name="Lee J.-I."/>
        </authorList>
    </citation>
    <scope>NUCLEOTIDE SEQUENCE [LARGE SCALE GENOMIC DNA]</scope>
    <source>
        <strain evidence="3 4">P27479</strain>
    </source>
</reference>
<feature type="transmembrane region" description="Helical" evidence="2">
    <location>
        <begin position="117"/>
        <end position="134"/>
    </location>
</feature>
<feature type="region of interest" description="Disordered" evidence="1">
    <location>
        <begin position="339"/>
        <end position="369"/>
    </location>
</feature>
<organism evidence="3 4">
    <name type="scientific">Subtercola boreus</name>
    <dbReference type="NCBI Taxonomy" id="120213"/>
    <lineage>
        <taxon>Bacteria</taxon>
        <taxon>Bacillati</taxon>
        <taxon>Actinomycetota</taxon>
        <taxon>Actinomycetes</taxon>
        <taxon>Micrococcales</taxon>
        <taxon>Microbacteriaceae</taxon>
        <taxon>Subtercola</taxon>
    </lineage>
</organism>
<keyword evidence="2" id="KW-0812">Transmembrane</keyword>
<evidence type="ECO:0000313" key="3">
    <source>
        <dbReference type="EMBL" id="RFA17018.1"/>
    </source>
</evidence>
<evidence type="ECO:0000313" key="4">
    <source>
        <dbReference type="Proteomes" id="UP000256541"/>
    </source>
</evidence>
<feature type="transmembrane region" description="Helical" evidence="2">
    <location>
        <begin position="89"/>
        <end position="108"/>
    </location>
</feature>
<feature type="transmembrane region" description="Helical" evidence="2">
    <location>
        <begin position="250"/>
        <end position="272"/>
    </location>
</feature>
<evidence type="ECO:0000256" key="1">
    <source>
        <dbReference type="SAM" id="MobiDB-lite"/>
    </source>
</evidence>
<feature type="transmembrane region" description="Helical" evidence="2">
    <location>
        <begin position="57"/>
        <end position="77"/>
    </location>
</feature>
<keyword evidence="2" id="KW-1133">Transmembrane helix</keyword>
<dbReference type="Proteomes" id="UP000256541">
    <property type="component" value="Unassembled WGS sequence"/>
</dbReference>
<accession>A0A3E0W6G2</accession>
<dbReference type="AlphaFoldDB" id="A0A3E0W6G2"/>
<name>A0A3E0W6G2_9MICO</name>
<feature type="transmembrane region" description="Helical" evidence="2">
    <location>
        <begin position="140"/>
        <end position="157"/>
    </location>
</feature>
<feature type="transmembrane region" description="Helical" evidence="2">
    <location>
        <begin position="164"/>
        <end position="185"/>
    </location>
</feature>